<reference evidence="1 2" key="1">
    <citation type="submission" date="2019-06" db="EMBL/GenBank/DDBJ databases">
        <title>Whole genome shotgun sequence of Brevibacillus parabrevis NBRC 12334.</title>
        <authorList>
            <person name="Hosoyama A."/>
            <person name="Uohara A."/>
            <person name="Ohji S."/>
            <person name="Ichikawa N."/>
        </authorList>
    </citation>
    <scope>NUCLEOTIDE SEQUENCE [LARGE SCALE GENOMIC DNA]</scope>
    <source>
        <strain evidence="1 2">NBRC 12334</strain>
    </source>
</reference>
<evidence type="ECO:0000313" key="2">
    <source>
        <dbReference type="Proteomes" id="UP000316882"/>
    </source>
</evidence>
<dbReference type="RefSeq" id="WP_122966829.1">
    <property type="nucleotide sequence ID" value="NZ_BJMH01000030.1"/>
</dbReference>
<dbReference type="EMBL" id="BJMH01000030">
    <property type="protein sequence ID" value="GEB34934.1"/>
    <property type="molecule type" value="Genomic_DNA"/>
</dbReference>
<accession>A0A4Y3PNM5</accession>
<proteinExistence type="predicted"/>
<dbReference type="Proteomes" id="UP000316882">
    <property type="component" value="Unassembled WGS sequence"/>
</dbReference>
<gene>
    <name evidence="1" type="ORF">BPA01_45140</name>
</gene>
<organism evidence="1 2">
    <name type="scientific">Brevibacillus parabrevis</name>
    <dbReference type="NCBI Taxonomy" id="54914"/>
    <lineage>
        <taxon>Bacteria</taxon>
        <taxon>Bacillati</taxon>
        <taxon>Bacillota</taxon>
        <taxon>Bacilli</taxon>
        <taxon>Bacillales</taxon>
        <taxon>Paenibacillaceae</taxon>
        <taxon>Brevibacillus</taxon>
    </lineage>
</organism>
<sequence>MTQLLDMQIMFNDVLRRKVAIEQFEQWVYGHPDIEEHFGSPFYLQLISLDYRGTYIELDLKQLLEPVIPYPELENRRLKENLQIVASTNDDIATALDTIYDDYCDGYSFLRFLALAYALLSGAEGQLTISYRQRALLQEEARRIQSFFAAGKIKMTGLHEYADLRHESEQMELRNIESMLRKLEENNRDT</sequence>
<evidence type="ECO:0000313" key="1">
    <source>
        <dbReference type="EMBL" id="GEB34934.1"/>
    </source>
</evidence>
<protein>
    <submittedName>
        <fullName evidence="1">Uncharacterized protein</fullName>
    </submittedName>
</protein>
<comment type="caution">
    <text evidence="1">The sequence shown here is derived from an EMBL/GenBank/DDBJ whole genome shotgun (WGS) entry which is preliminary data.</text>
</comment>
<dbReference type="AlphaFoldDB" id="A0A4Y3PNM5"/>
<name>A0A4Y3PNM5_BREPA</name>
<keyword evidence="2" id="KW-1185">Reference proteome</keyword>